<proteinExistence type="predicted"/>
<name>A0A7W6WH01_9HYPH</name>
<organism evidence="1 2">
    <name type="scientific">Rhizobium mongolense</name>
    <dbReference type="NCBI Taxonomy" id="57676"/>
    <lineage>
        <taxon>Bacteria</taxon>
        <taxon>Pseudomonadati</taxon>
        <taxon>Pseudomonadota</taxon>
        <taxon>Alphaproteobacteria</taxon>
        <taxon>Hyphomicrobiales</taxon>
        <taxon>Rhizobiaceae</taxon>
        <taxon>Rhizobium/Agrobacterium group</taxon>
        <taxon>Rhizobium</taxon>
    </lineage>
</organism>
<evidence type="ECO:0000313" key="1">
    <source>
        <dbReference type="EMBL" id="MBB4277791.1"/>
    </source>
</evidence>
<comment type="caution">
    <text evidence="1">The sequence shown here is derived from an EMBL/GenBank/DDBJ whole genome shotgun (WGS) entry which is preliminary data.</text>
</comment>
<protein>
    <submittedName>
        <fullName evidence="1">Uncharacterized protein</fullName>
    </submittedName>
</protein>
<evidence type="ECO:0000313" key="2">
    <source>
        <dbReference type="Proteomes" id="UP000533641"/>
    </source>
</evidence>
<dbReference type="AlphaFoldDB" id="A0A7W6WH01"/>
<reference evidence="1 2" key="1">
    <citation type="submission" date="2020-08" db="EMBL/GenBank/DDBJ databases">
        <title>Genomic Encyclopedia of Type Strains, Phase IV (KMG-V): Genome sequencing to study the core and pangenomes of soil and plant-associated prokaryotes.</title>
        <authorList>
            <person name="Whitman W."/>
        </authorList>
    </citation>
    <scope>NUCLEOTIDE SEQUENCE [LARGE SCALE GENOMIC DNA]</scope>
    <source>
        <strain evidence="1 2">SEMIA 402</strain>
    </source>
</reference>
<dbReference type="Proteomes" id="UP000533641">
    <property type="component" value="Unassembled WGS sequence"/>
</dbReference>
<gene>
    <name evidence="1" type="ORF">GGE12_005600</name>
</gene>
<sequence>MDLTNHVRLTTSELTPAVLEGATKYGSGKNGVGSGA</sequence>
<dbReference type="EMBL" id="JACIGM010000014">
    <property type="protein sequence ID" value="MBB4277791.1"/>
    <property type="molecule type" value="Genomic_DNA"/>
</dbReference>
<accession>A0A7W6WH01</accession>